<evidence type="ECO:0008006" key="4">
    <source>
        <dbReference type="Google" id="ProtNLM"/>
    </source>
</evidence>
<dbReference type="RefSeq" id="WP_196270396.1">
    <property type="nucleotide sequence ID" value="NZ_JADQDO010000001.1"/>
</dbReference>
<keyword evidence="1" id="KW-1133">Transmembrane helix</keyword>
<gene>
    <name evidence="2" type="ORF">I2H38_03500</name>
</gene>
<evidence type="ECO:0000256" key="1">
    <source>
        <dbReference type="SAM" id="Phobius"/>
    </source>
</evidence>
<organism evidence="2 3">
    <name type="scientific">Microvirga alba</name>
    <dbReference type="NCBI Taxonomy" id="2791025"/>
    <lineage>
        <taxon>Bacteria</taxon>
        <taxon>Pseudomonadati</taxon>
        <taxon>Pseudomonadota</taxon>
        <taxon>Alphaproteobacteria</taxon>
        <taxon>Hyphomicrobiales</taxon>
        <taxon>Methylobacteriaceae</taxon>
        <taxon>Microvirga</taxon>
    </lineage>
</organism>
<dbReference type="Proteomes" id="UP000599312">
    <property type="component" value="Unassembled WGS sequence"/>
</dbReference>
<feature type="transmembrane region" description="Helical" evidence="1">
    <location>
        <begin position="49"/>
        <end position="69"/>
    </location>
</feature>
<keyword evidence="3" id="KW-1185">Reference proteome</keyword>
<dbReference type="InterPro" id="IPR025333">
    <property type="entry name" value="DUF4239"/>
</dbReference>
<sequence length="255" mass="27846">MSINWLFGLPIWLLSGLMLAPLLIALELGFRRGRSLERASRDPAKLEIGSLQASVLGLLALFLGFTYSASMTRYEARRELVVKESNAIGTAFLRARLLPESLRAGVQANLRRYTELRVLGGQTNGSDVTRETELLMKKLWDAVIEGAAQDRSPSMALFAASINTLIDTYGERQAALANRIPRQVFIVLGLLALVAMALIGYSCGVAGYRALGATTVIAALIVAVIILTLDLHEPRQGLILENQQPLLDLRASMDR</sequence>
<evidence type="ECO:0000313" key="3">
    <source>
        <dbReference type="Proteomes" id="UP000599312"/>
    </source>
</evidence>
<proteinExistence type="predicted"/>
<dbReference type="Pfam" id="PF14023">
    <property type="entry name" value="Bestrophin-like"/>
    <property type="match status" value="1"/>
</dbReference>
<dbReference type="AlphaFoldDB" id="A0A931BJM7"/>
<comment type="caution">
    <text evidence="2">The sequence shown here is derived from an EMBL/GenBank/DDBJ whole genome shotgun (WGS) entry which is preliminary data.</text>
</comment>
<evidence type="ECO:0000313" key="2">
    <source>
        <dbReference type="EMBL" id="MBF9232441.1"/>
    </source>
</evidence>
<dbReference type="EMBL" id="JADQDO010000001">
    <property type="protein sequence ID" value="MBF9232441.1"/>
    <property type="molecule type" value="Genomic_DNA"/>
</dbReference>
<feature type="transmembrane region" description="Helical" evidence="1">
    <location>
        <begin position="208"/>
        <end position="229"/>
    </location>
</feature>
<name>A0A931BJM7_9HYPH</name>
<protein>
    <recommendedName>
        <fullName evidence="4">DUF4239 domain-containing protein</fullName>
    </recommendedName>
</protein>
<keyword evidence="1" id="KW-0472">Membrane</keyword>
<reference evidence="2" key="1">
    <citation type="submission" date="2020-11" db="EMBL/GenBank/DDBJ databases">
        <authorList>
            <person name="Kim M.K."/>
        </authorList>
    </citation>
    <scope>NUCLEOTIDE SEQUENCE</scope>
    <source>
        <strain evidence="2">BT350</strain>
    </source>
</reference>
<feature type="transmembrane region" description="Helical" evidence="1">
    <location>
        <begin position="184"/>
        <end position="202"/>
    </location>
</feature>
<keyword evidence="1" id="KW-0812">Transmembrane</keyword>
<accession>A0A931BJM7</accession>